<keyword evidence="5" id="KW-1185">Reference proteome</keyword>
<proteinExistence type="predicted"/>
<dbReference type="PANTHER" id="PTHR10039:SF14">
    <property type="entry name" value="NACHT DOMAIN-CONTAINING PROTEIN"/>
    <property type="match status" value="1"/>
</dbReference>
<evidence type="ECO:0000256" key="1">
    <source>
        <dbReference type="ARBA" id="ARBA00022737"/>
    </source>
</evidence>
<evidence type="ECO:0000256" key="2">
    <source>
        <dbReference type="SAM" id="MobiDB-lite"/>
    </source>
</evidence>
<accession>K5VBX9</accession>
<dbReference type="EMBL" id="JH930468">
    <property type="protein sequence ID" value="EKM60421.1"/>
    <property type="molecule type" value="Genomic_DNA"/>
</dbReference>
<dbReference type="HOGENOM" id="CLU_000288_6_14_1"/>
<organism evidence="4 5">
    <name type="scientific">Phanerochaete carnosa (strain HHB-10118-sp)</name>
    <name type="common">White-rot fungus</name>
    <name type="synonym">Peniophora carnosa</name>
    <dbReference type="NCBI Taxonomy" id="650164"/>
    <lineage>
        <taxon>Eukaryota</taxon>
        <taxon>Fungi</taxon>
        <taxon>Dikarya</taxon>
        <taxon>Basidiomycota</taxon>
        <taxon>Agaricomycotina</taxon>
        <taxon>Agaricomycetes</taxon>
        <taxon>Polyporales</taxon>
        <taxon>Phanerochaetaceae</taxon>
        <taxon>Phanerochaete</taxon>
    </lineage>
</organism>
<dbReference type="KEGG" id="pco:PHACADRAFT_189553"/>
<name>K5VBX9_PHACS</name>
<feature type="domain" description="Nephrocystin 3-like N-terminal" evidence="3">
    <location>
        <begin position="202"/>
        <end position="357"/>
    </location>
</feature>
<dbReference type="SUPFAM" id="SSF52540">
    <property type="entry name" value="P-loop containing nucleoside triphosphate hydrolases"/>
    <property type="match status" value="1"/>
</dbReference>
<dbReference type="RefSeq" id="XP_007389881.1">
    <property type="nucleotide sequence ID" value="XM_007389819.1"/>
</dbReference>
<dbReference type="OrthoDB" id="3228837at2759"/>
<reference evidence="4 5" key="1">
    <citation type="journal article" date="2012" name="BMC Genomics">
        <title>Comparative genomics of the white-rot fungi, Phanerochaete carnosa and P. chrysosporium, to elucidate the genetic basis of the distinct wood types they colonize.</title>
        <authorList>
            <person name="Suzuki H."/>
            <person name="MacDonald J."/>
            <person name="Syed K."/>
            <person name="Salamov A."/>
            <person name="Hori C."/>
            <person name="Aerts A."/>
            <person name="Henrissat B."/>
            <person name="Wiebenga A."/>
            <person name="vanKuyk P.A."/>
            <person name="Barry K."/>
            <person name="Lindquist E."/>
            <person name="LaButti K."/>
            <person name="Lapidus A."/>
            <person name="Lucas S."/>
            <person name="Coutinho P."/>
            <person name="Gong Y."/>
            <person name="Samejima M."/>
            <person name="Mahadevan R."/>
            <person name="Abou-Zaid M."/>
            <person name="de Vries R.P."/>
            <person name="Igarashi K."/>
            <person name="Yadav J.S."/>
            <person name="Grigoriev I.V."/>
            <person name="Master E.R."/>
        </authorList>
    </citation>
    <scope>NUCLEOTIDE SEQUENCE [LARGE SCALE GENOMIC DNA]</scope>
    <source>
        <strain evidence="4 5">HHB-10118-sp</strain>
    </source>
</reference>
<dbReference type="AlphaFoldDB" id="K5VBX9"/>
<dbReference type="STRING" id="650164.K5VBX9"/>
<dbReference type="Gene3D" id="3.40.50.300">
    <property type="entry name" value="P-loop containing nucleotide triphosphate hydrolases"/>
    <property type="match status" value="1"/>
</dbReference>
<evidence type="ECO:0000313" key="4">
    <source>
        <dbReference type="EMBL" id="EKM60421.1"/>
    </source>
</evidence>
<dbReference type="InterPro" id="IPR056884">
    <property type="entry name" value="NPHP3-like_N"/>
</dbReference>
<feature type="region of interest" description="Disordered" evidence="2">
    <location>
        <begin position="41"/>
        <end position="60"/>
    </location>
</feature>
<dbReference type="PANTHER" id="PTHR10039">
    <property type="entry name" value="AMELOGENIN"/>
    <property type="match status" value="1"/>
</dbReference>
<dbReference type="Pfam" id="PF24883">
    <property type="entry name" value="NPHP3_N"/>
    <property type="match status" value="1"/>
</dbReference>
<dbReference type="Proteomes" id="UP000008370">
    <property type="component" value="Unassembled WGS sequence"/>
</dbReference>
<dbReference type="InParanoid" id="K5VBX9"/>
<keyword evidence="1" id="KW-0677">Repeat</keyword>
<dbReference type="GeneID" id="18910598"/>
<evidence type="ECO:0000259" key="3">
    <source>
        <dbReference type="Pfam" id="PF24883"/>
    </source>
</evidence>
<protein>
    <recommendedName>
        <fullName evidence="3">Nephrocystin 3-like N-terminal domain-containing protein</fullName>
    </recommendedName>
</protein>
<evidence type="ECO:0000313" key="5">
    <source>
        <dbReference type="Proteomes" id="UP000008370"/>
    </source>
</evidence>
<sequence>MTLLQPQAVRENKEVRSAFLAQVAQLVTVIVRAKAKAEDVVADHDGDEREKQKLAESIKRSDQLKERTQGLLSSIDELRRRAAGLKGGAGFCGFLKGFVHVSRNQTILSEMKEEITRALKLFEIRGSISVESILDEVARVTKGIQHEMREALRQLQEAGSILHASAGYRSVDELKSGFMEGTREKLFAELDGWWAGRFPEGKPKRFYFLSGRAGLGKSTISHQICVLFSAAEQLSLKLGASFFFVRSGGDLEDARLFFPTLARQLALSQPTLRPHIISAAREYLKYGDQQQMQHAFEGLLCKALVAAPASDQPPTLLVIDGIDECKDTGRTLVPELLLSLPRLVREIPWLYIFAASRPEFHVLSVLAHPDSADIVHYRSLDDTLEDWAGDVERYLVGTVPKMPSYAGFLREHPDALNRLISRAAGVFIFARISVNFLDSYPDYLEEQFELLFSDGGAGL</sequence>
<gene>
    <name evidence="4" type="ORF">PHACADRAFT_189553</name>
</gene>
<dbReference type="InterPro" id="IPR027417">
    <property type="entry name" value="P-loop_NTPase"/>
</dbReference>